<proteinExistence type="predicted"/>
<protein>
    <submittedName>
        <fullName evidence="1">Uncharacterized protein</fullName>
    </submittedName>
</protein>
<name>A0A5N7DCK4_9EURO</name>
<dbReference type="Proteomes" id="UP000325579">
    <property type="component" value="Unassembled WGS sequence"/>
</dbReference>
<evidence type="ECO:0000313" key="2">
    <source>
        <dbReference type="Proteomes" id="UP000325579"/>
    </source>
</evidence>
<dbReference type="RefSeq" id="XP_031941440.1">
    <property type="nucleotide sequence ID" value="XM_032081975.1"/>
</dbReference>
<keyword evidence="2" id="KW-1185">Reference proteome</keyword>
<dbReference type="AlphaFoldDB" id="A0A5N7DCK4"/>
<gene>
    <name evidence="1" type="ORF">BDV37DRAFT_248214</name>
</gene>
<evidence type="ECO:0000313" key="1">
    <source>
        <dbReference type="EMBL" id="KAE8404121.1"/>
    </source>
</evidence>
<organism evidence="1 2">
    <name type="scientific">Aspergillus pseudonomiae</name>
    <dbReference type="NCBI Taxonomy" id="1506151"/>
    <lineage>
        <taxon>Eukaryota</taxon>
        <taxon>Fungi</taxon>
        <taxon>Dikarya</taxon>
        <taxon>Ascomycota</taxon>
        <taxon>Pezizomycotina</taxon>
        <taxon>Eurotiomycetes</taxon>
        <taxon>Eurotiomycetidae</taxon>
        <taxon>Eurotiales</taxon>
        <taxon>Aspergillaceae</taxon>
        <taxon>Aspergillus</taxon>
        <taxon>Aspergillus subgen. Circumdati</taxon>
    </lineage>
</organism>
<sequence>MLSSSRRDSERPKKRRGVCHYSGKLQTVRISCSKVGQVYFRYQPISTTGYSRPRESLSGISYFLIFLSCM</sequence>
<accession>A0A5N7DCK4</accession>
<dbReference type="EMBL" id="ML736770">
    <property type="protein sequence ID" value="KAE8404121.1"/>
    <property type="molecule type" value="Genomic_DNA"/>
</dbReference>
<reference evidence="1 2" key="1">
    <citation type="submission" date="2019-04" db="EMBL/GenBank/DDBJ databases">
        <authorList>
            <consortium name="DOE Joint Genome Institute"/>
            <person name="Mondo S."/>
            <person name="Kjaerbolling I."/>
            <person name="Vesth T."/>
            <person name="Frisvad J.C."/>
            <person name="Nybo J.L."/>
            <person name="Theobald S."/>
            <person name="Kildgaard S."/>
            <person name="Isbrandt T."/>
            <person name="Kuo A."/>
            <person name="Sato A."/>
            <person name="Lyhne E.K."/>
            <person name="Kogle M.E."/>
            <person name="Wiebenga A."/>
            <person name="Kun R.S."/>
            <person name="Lubbers R.J."/>
            <person name="Makela M.R."/>
            <person name="Barry K."/>
            <person name="Chovatia M."/>
            <person name="Clum A."/>
            <person name="Daum C."/>
            <person name="Haridas S."/>
            <person name="He G."/>
            <person name="LaButti K."/>
            <person name="Lipzen A."/>
            <person name="Riley R."/>
            <person name="Salamov A."/>
            <person name="Simmons B.A."/>
            <person name="Magnuson J.K."/>
            <person name="Henrissat B."/>
            <person name="Mortensen U.H."/>
            <person name="Larsen T.O."/>
            <person name="Devries R.P."/>
            <person name="Grigoriev I.V."/>
            <person name="Machida M."/>
            <person name="Baker S.E."/>
            <person name="Andersen M.R."/>
            <person name="Cantor M.N."/>
            <person name="Hua S.X."/>
        </authorList>
    </citation>
    <scope>NUCLEOTIDE SEQUENCE [LARGE SCALE GENOMIC DNA]</scope>
    <source>
        <strain evidence="1 2">CBS 119388</strain>
    </source>
</reference>
<dbReference type="GeneID" id="43666666"/>